<keyword evidence="2" id="KW-0378">Hydrolase</keyword>
<keyword evidence="3" id="KW-1185">Reference proteome</keyword>
<organism evidence="2 3">
    <name type="scientific">Paenibacillus oryzisoli</name>
    <dbReference type="NCBI Taxonomy" id="1850517"/>
    <lineage>
        <taxon>Bacteria</taxon>
        <taxon>Bacillati</taxon>
        <taxon>Bacillota</taxon>
        <taxon>Bacilli</taxon>
        <taxon>Bacillales</taxon>
        <taxon>Paenibacillaceae</taxon>
        <taxon>Paenibacillus</taxon>
    </lineage>
</organism>
<name>A0A198ART7_9BACL</name>
<proteinExistence type="predicted"/>
<comment type="caution">
    <text evidence="2">The sequence shown here is derived from an EMBL/GenBank/DDBJ whole genome shotgun (WGS) entry which is preliminary data.</text>
</comment>
<dbReference type="PANTHER" id="PTHR43283">
    <property type="entry name" value="BETA-LACTAMASE-RELATED"/>
    <property type="match status" value="1"/>
</dbReference>
<evidence type="ECO:0000259" key="1">
    <source>
        <dbReference type="Pfam" id="PF00144"/>
    </source>
</evidence>
<dbReference type="SUPFAM" id="SSF56601">
    <property type="entry name" value="beta-lactamase/transpeptidase-like"/>
    <property type="match status" value="1"/>
</dbReference>
<sequence>MNPNKRLDERLTPLLSSFLEKGPAGCACTVVQRGEVIYNETLGYADLERKKEITPDTIYRIYSMTKVITCAAALMLYEKGLYLLNDPLEEYLPAFKNLQTFRDNENGTKSLSSVSNPILIKDLFTMTSGLTYPGDGTETERGTRSLLERVKREELDMQTLAGGLASIPLEFDPGTRWKYGFSHDVLTALIEVLTGQTIGEFLQKEIFDPLGMLDTSFRITEDKRDRLCTIYDRPEGGAITPNTKTDASYQPGSRYESGGGGLLSTIGDYSRFAQLLARGGEYEGVRLLSSKTIQLMATNHLNPQQLKDFNWQQMRGYGYGLGVRVMLDRAEGGSNSSIGEFGWAGLAGSYMLVDPKEELSVVYMQQLLPSQEPYIHPRLRATIYGALA</sequence>
<evidence type="ECO:0000313" key="3">
    <source>
        <dbReference type="Proteomes" id="UP000078454"/>
    </source>
</evidence>
<dbReference type="Gene3D" id="3.40.710.10">
    <property type="entry name" value="DD-peptidase/beta-lactamase superfamily"/>
    <property type="match status" value="1"/>
</dbReference>
<dbReference type="GO" id="GO:0016787">
    <property type="term" value="F:hydrolase activity"/>
    <property type="evidence" value="ECO:0007669"/>
    <property type="project" value="UniProtKB-KW"/>
</dbReference>
<dbReference type="EMBL" id="LYPB01000039">
    <property type="protein sequence ID" value="OAS23583.1"/>
    <property type="molecule type" value="Genomic_DNA"/>
</dbReference>
<dbReference type="OrthoDB" id="9770183at2"/>
<dbReference type="Proteomes" id="UP000078454">
    <property type="component" value="Unassembled WGS sequence"/>
</dbReference>
<dbReference type="AlphaFoldDB" id="A0A198ART7"/>
<dbReference type="STRING" id="1850517.A8708_25840"/>
<gene>
    <name evidence="2" type="ORF">A8708_25840</name>
</gene>
<feature type="domain" description="Beta-lactamase-related" evidence="1">
    <location>
        <begin position="24"/>
        <end position="372"/>
    </location>
</feature>
<dbReference type="Pfam" id="PF00144">
    <property type="entry name" value="Beta-lactamase"/>
    <property type="match status" value="1"/>
</dbReference>
<dbReference type="RefSeq" id="WP_068661816.1">
    <property type="nucleotide sequence ID" value="NZ_LYPB01000039.1"/>
</dbReference>
<accession>A0A198ART7</accession>
<dbReference type="PANTHER" id="PTHR43283:SF3">
    <property type="entry name" value="BETA-LACTAMASE FAMILY PROTEIN (AFU_ORTHOLOGUE AFUA_5G07500)"/>
    <property type="match status" value="1"/>
</dbReference>
<protein>
    <submittedName>
        <fullName evidence="2">Serine hydrolase</fullName>
    </submittedName>
</protein>
<reference evidence="2 3" key="1">
    <citation type="submission" date="2016-05" db="EMBL/GenBank/DDBJ databases">
        <title>Paenibacillus sp. 1ZS3-15 nov., isolated from the rhizosphere soil.</title>
        <authorList>
            <person name="Zhang X.X."/>
            <person name="Zhang J."/>
        </authorList>
    </citation>
    <scope>NUCLEOTIDE SEQUENCE [LARGE SCALE GENOMIC DNA]</scope>
    <source>
        <strain evidence="2 3">1ZS3-15</strain>
    </source>
</reference>
<evidence type="ECO:0000313" key="2">
    <source>
        <dbReference type="EMBL" id="OAS23583.1"/>
    </source>
</evidence>
<dbReference type="InterPro" id="IPR001466">
    <property type="entry name" value="Beta-lactam-related"/>
</dbReference>
<dbReference type="InterPro" id="IPR012338">
    <property type="entry name" value="Beta-lactam/transpept-like"/>
</dbReference>
<dbReference type="InterPro" id="IPR050789">
    <property type="entry name" value="Diverse_Enzym_Activities"/>
</dbReference>